<dbReference type="Proteomes" id="UP000178771">
    <property type="component" value="Unassembled WGS sequence"/>
</dbReference>
<accession>A0A1F4V3M4</accession>
<gene>
    <name evidence="1" type="ORF">A2982_00500</name>
</gene>
<name>A0A1F4V3M4_UNCKA</name>
<proteinExistence type="predicted"/>
<evidence type="ECO:0000313" key="2">
    <source>
        <dbReference type="Proteomes" id="UP000178771"/>
    </source>
</evidence>
<dbReference type="AlphaFoldDB" id="A0A1F4V3M4"/>
<dbReference type="EMBL" id="MEVH01000014">
    <property type="protein sequence ID" value="OGC51749.1"/>
    <property type="molecule type" value="Genomic_DNA"/>
</dbReference>
<protein>
    <submittedName>
        <fullName evidence="1">Uncharacterized protein</fullName>
    </submittedName>
</protein>
<dbReference type="STRING" id="1802624.A2982_00500"/>
<organism evidence="1 2">
    <name type="scientific">candidate division WWE3 bacterium RIFCSPLOWO2_01_FULL_39_13</name>
    <dbReference type="NCBI Taxonomy" id="1802624"/>
    <lineage>
        <taxon>Bacteria</taxon>
        <taxon>Katanobacteria</taxon>
    </lineage>
</organism>
<comment type="caution">
    <text evidence="1">The sequence shown here is derived from an EMBL/GenBank/DDBJ whole genome shotgun (WGS) entry which is preliminary data.</text>
</comment>
<evidence type="ECO:0000313" key="1">
    <source>
        <dbReference type="EMBL" id="OGC51749.1"/>
    </source>
</evidence>
<sequence length="150" mass="17948">MSHDGLFGPFKDSDDIDRYWYQVTVKELEGYIEQTNKDLKEAILLGEDTENYKRDIEMWSNELRNLRNFVDDYTRSLERYKFNDSVLLQIQDDWKDYNLSLYADYCRVQSIMLDPSRILGEGRKAVSSEAKSEKIKREEIEKRIRDLLSK</sequence>
<reference evidence="1 2" key="1">
    <citation type="journal article" date="2016" name="Nat. Commun.">
        <title>Thousands of microbial genomes shed light on interconnected biogeochemical processes in an aquifer system.</title>
        <authorList>
            <person name="Anantharaman K."/>
            <person name="Brown C.T."/>
            <person name="Hug L.A."/>
            <person name="Sharon I."/>
            <person name="Castelle C.J."/>
            <person name="Probst A.J."/>
            <person name="Thomas B.C."/>
            <person name="Singh A."/>
            <person name="Wilkins M.J."/>
            <person name="Karaoz U."/>
            <person name="Brodie E.L."/>
            <person name="Williams K.H."/>
            <person name="Hubbard S.S."/>
            <person name="Banfield J.F."/>
        </authorList>
    </citation>
    <scope>NUCLEOTIDE SEQUENCE [LARGE SCALE GENOMIC DNA]</scope>
</reference>